<keyword evidence="2" id="KW-1185">Reference proteome</keyword>
<organism evidence="1 2">
    <name type="scientific">Pseudochrobactrum kiredjianiae</name>
    <dbReference type="NCBI Taxonomy" id="386305"/>
    <lineage>
        <taxon>Bacteria</taxon>
        <taxon>Pseudomonadati</taxon>
        <taxon>Pseudomonadota</taxon>
        <taxon>Alphaproteobacteria</taxon>
        <taxon>Hyphomicrobiales</taxon>
        <taxon>Brucellaceae</taxon>
        <taxon>Pseudochrobactrum</taxon>
    </lineage>
</organism>
<dbReference type="EMBL" id="JBHTMA010000040">
    <property type="protein sequence ID" value="MFD1228846.1"/>
    <property type="molecule type" value="Genomic_DNA"/>
</dbReference>
<proteinExistence type="predicted"/>
<dbReference type="Proteomes" id="UP001597263">
    <property type="component" value="Unassembled WGS sequence"/>
</dbReference>
<dbReference type="InterPro" id="IPR029033">
    <property type="entry name" value="His_PPase_superfam"/>
</dbReference>
<evidence type="ECO:0000313" key="2">
    <source>
        <dbReference type="Proteomes" id="UP001597263"/>
    </source>
</evidence>
<gene>
    <name evidence="1" type="ORF">ACFQ35_17020</name>
</gene>
<name>A0ABW3V8J4_9HYPH</name>
<dbReference type="SUPFAM" id="SSF53254">
    <property type="entry name" value="Phosphoglycerate mutase-like"/>
    <property type="match status" value="1"/>
</dbReference>
<evidence type="ECO:0000313" key="1">
    <source>
        <dbReference type="EMBL" id="MFD1228846.1"/>
    </source>
</evidence>
<sequence>MNAGVYLRWAGRHYSAFLSAVSGRLRMLSGVAWKPKRRRQLSCWLRILTALHKATFGWAKMTVQQQGFYLLLNLKTLLISFFAQPDCSVRGWESAADAQARICAVMNEIIAESAKAQHKTVVICGHGATGTLLYCALAGVPISRHYDQSSQGHYWCYDTVRKQMLHHWRNIAEFT</sequence>
<accession>A0ABW3V8J4</accession>
<dbReference type="Gene3D" id="3.40.50.1240">
    <property type="entry name" value="Phosphoglycerate mutase-like"/>
    <property type="match status" value="1"/>
</dbReference>
<comment type="caution">
    <text evidence="1">The sequence shown here is derived from an EMBL/GenBank/DDBJ whole genome shotgun (WGS) entry which is preliminary data.</text>
</comment>
<protein>
    <submittedName>
        <fullName evidence="1">Histidine phosphatase family protein</fullName>
    </submittedName>
</protein>
<dbReference type="Pfam" id="PF00300">
    <property type="entry name" value="His_Phos_1"/>
    <property type="match status" value="1"/>
</dbReference>
<reference evidence="2" key="1">
    <citation type="journal article" date="2019" name="Int. J. Syst. Evol. Microbiol.">
        <title>The Global Catalogue of Microorganisms (GCM) 10K type strain sequencing project: providing services to taxonomists for standard genome sequencing and annotation.</title>
        <authorList>
            <consortium name="The Broad Institute Genomics Platform"/>
            <consortium name="The Broad Institute Genome Sequencing Center for Infectious Disease"/>
            <person name="Wu L."/>
            <person name="Ma J."/>
        </authorList>
    </citation>
    <scope>NUCLEOTIDE SEQUENCE [LARGE SCALE GENOMIC DNA]</scope>
    <source>
        <strain evidence="2">CCUG 49584</strain>
    </source>
</reference>
<dbReference type="RefSeq" id="WP_289385703.1">
    <property type="nucleotide sequence ID" value="NZ_JAUCBM010000001.1"/>
</dbReference>
<dbReference type="InterPro" id="IPR013078">
    <property type="entry name" value="His_Pase_superF_clade-1"/>
</dbReference>